<evidence type="ECO:0000256" key="6">
    <source>
        <dbReference type="ARBA" id="ARBA00022989"/>
    </source>
</evidence>
<dbReference type="PANTHER" id="PTHR33908:SF11">
    <property type="entry name" value="MEMBRANE PROTEIN"/>
    <property type="match status" value="1"/>
</dbReference>
<keyword evidence="2" id="KW-1003">Cell membrane</keyword>
<feature type="transmembrane region" description="Helical" evidence="8">
    <location>
        <begin position="197"/>
        <end position="230"/>
    </location>
</feature>
<evidence type="ECO:0000313" key="11">
    <source>
        <dbReference type="Proteomes" id="UP000034951"/>
    </source>
</evidence>
<comment type="caution">
    <text evidence="10">The sequence shown here is derived from an EMBL/GenBank/DDBJ whole genome shotgun (WGS) entry which is preliminary data.</text>
</comment>
<reference evidence="10 11" key="1">
    <citation type="journal article" date="2015" name="Nature">
        <title>rRNA introns, odd ribosomes, and small enigmatic genomes across a large radiation of phyla.</title>
        <authorList>
            <person name="Brown C.T."/>
            <person name="Hug L.A."/>
            <person name="Thomas B.C."/>
            <person name="Sharon I."/>
            <person name="Castelle C.J."/>
            <person name="Singh A."/>
            <person name="Wilkins M.J."/>
            <person name="Williams K.H."/>
            <person name="Banfield J.F."/>
        </authorList>
    </citation>
    <scope>NUCLEOTIDE SEQUENCE [LARGE SCALE GENOMIC DNA]</scope>
</reference>
<feature type="transmembrane region" description="Helical" evidence="8">
    <location>
        <begin position="394"/>
        <end position="411"/>
    </location>
</feature>
<feature type="transmembrane region" description="Helical" evidence="8">
    <location>
        <begin position="118"/>
        <end position="135"/>
    </location>
</feature>
<name>A0A0G0ZD25_9BACT</name>
<feature type="transmembrane region" description="Helical" evidence="8">
    <location>
        <begin position="354"/>
        <end position="373"/>
    </location>
</feature>
<feature type="transmembrane region" description="Helical" evidence="8">
    <location>
        <begin position="141"/>
        <end position="161"/>
    </location>
</feature>
<feature type="transmembrane region" description="Helical" evidence="8">
    <location>
        <begin position="251"/>
        <end position="272"/>
    </location>
</feature>
<evidence type="ECO:0000256" key="1">
    <source>
        <dbReference type="ARBA" id="ARBA00004651"/>
    </source>
</evidence>
<organism evidence="10 11">
    <name type="scientific">Candidatus Azambacteria bacterium GW2011_GWA1_42_19</name>
    <dbReference type="NCBI Taxonomy" id="1618609"/>
    <lineage>
        <taxon>Bacteria</taxon>
        <taxon>Candidatus Azamiibacteriota</taxon>
    </lineage>
</organism>
<evidence type="ECO:0000256" key="7">
    <source>
        <dbReference type="ARBA" id="ARBA00023136"/>
    </source>
</evidence>
<keyword evidence="5 8" id="KW-0812">Transmembrane</keyword>
<feature type="domain" description="Glycosyltransferase RgtA/B/C/D-like" evidence="9">
    <location>
        <begin position="119"/>
        <end position="253"/>
    </location>
</feature>
<evidence type="ECO:0000256" key="2">
    <source>
        <dbReference type="ARBA" id="ARBA00022475"/>
    </source>
</evidence>
<comment type="subcellular location">
    <subcellularLocation>
        <location evidence="1">Cell membrane</location>
        <topology evidence="1">Multi-pass membrane protein</topology>
    </subcellularLocation>
</comment>
<protein>
    <submittedName>
        <fullName evidence="10">Tetratricopeptide repeat protein</fullName>
    </submittedName>
</protein>
<proteinExistence type="predicted"/>
<gene>
    <name evidence="10" type="ORF">UV10_C0001G0049</name>
</gene>
<evidence type="ECO:0000256" key="4">
    <source>
        <dbReference type="ARBA" id="ARBA00022679"/>
    </source>
</evidence>
<evidence type="ECO:0000259" key="9">
    <source>
        <dbReference type="Pfam" id="PF13231"/>
    </source>
</evidence>
<dbReference type="InterPro" id="IPR038731">
    <property type="entry name" value="RgtA/B/C-like"/>
</dbReference>
<keyword evidence="7 8" id="KW-0472">Membrane</keyword>
<dbReference type="InterPro" id="IPR050297">
    <property type="entry name" value="LipidA_mod_glycosyltrf_83"/>
</dbReference>
<dbReference type="AlphaFoldDB" id="A0A0G0ZD25"/>
<feature type="transmembrane region" description="Helical" evidence="8">
    <location>
        <begin position="166"/>
        <end position="185"/>
    </location>
</feature>
<dbReference type="Proteomes" id="UP000034951">
    <property type="component" value="Unassembled WGS sequence"/>
</dbReference>
<dbReference type="PANTHER" id="PTHR33908">
    <property type="entry name" value="MANNOSYLTRANSFERASE YKCB-RELATED"/>
    <property type="match status" value="1"/>
</dbReference>
<dbReference type="Pfam" id="PF13231">
    <property type="entry name" value="PMT_2"/>
    <property type="match status" value="1"/>
</dbReference>
<feature type="transmembrane region" description="Helical" evidence="8">
    <location>
        <begin position="6"/>
        <end position="24"/>
    </location>
</feature>
<accession>A0A0G0ZD25</accession>
<feature type="transmembrane region" description="Helical" evidence="8">
    <location>
        <begin position="473"/>
        <end position="496"/>
    </location>
</feature>
<keyword evidence="4" id="KW-0808">Transferase</keyword>
<dbReference type="GO" id="GO:0009103">
    <property type="term" value="P:lipopolysaccharide biosynthetic process"/>
    <property type="evidence" value="ECO:0007669"/>
    <property type="project" value="UniProtKB-ARBA"/>
</dbReference>
<evidence type="ECO:0000313" key="10">
    <source>
        <dbReference type="EMBL" id="KKS46592.1"/>
    </source>
</evidence>
<evidence type="ECO:0000256" key="8">
    <source>
        <dbReference type="SAM" id="Phobius"/>
    </source>
</evidence>
<evidence type="ECO:0000256" key="5">
    <source>
        <dbReference type="ARBA" id="ARBA00022692"/>
    </source>
</evidence>
<dbReference type="EMBL" id="LCDE01000001">
    <property type="protein sequence ID" value="KKS46592.1"/>
    <property type="molecule type" value="Genomic_DNA"/>
</dbReference>
<sequence>MKSVNYLAILLLGIFGVLAITSMWNDSANYDERIHLPAGYSYLTHKDMRLNPEHPPLVKDLSALPLLFLKIKFPYQSFGWNTLSTSDINRTPSWQTDVAFGNDLLYYSGNDAQKMMRYGRLLIILIGVLLGFYIWKFSRELWGESAAVIALAMYSFSPTILAHSRLVTTDVAAAAAFFISFYYLYKWLKIPTYKNLFIFGIVLGLAFLTKFSTFLLIPIFGLIILVWAILSPMGRSPEERQKHLKLYITGFIFSLIIAYLVVGAIYAFHVWNYPTQKQQIDTDFILSTFGFQPLVNFNVWLSGTPYLRAWGQYFLGLLMVIQRSAGGNTTYYLGEVSAEGARSYFPIVYLIKEPLAYILMVFLGLFLALKHCVNHCRERQVKYWWRDFIDLIKNNPAEMGMILIILVYWAFSIRSRLNIGVRHILPTLPFIYVLTGRQLGNWIKGDITERISNFRGFWQLLGLYWKRVKRSAFIILLFVWAILTVIFVFPSFLAYFNEIAGGPDNGYKWVVDSNLDWGQDILRLAQYIETNNINTIKLDYFSGAPAEYYIKTAKVESFNREVPQKGWLAVSSTIYMGACEGGAPNCTYNERAYTWLDQYKPVAKIGYSIFVYRIE</sequence>
<keyword evidence="6 8" id="KW-1133">Transmembrane helix</keyword>
<evidence type="ECO:0000256" key="3">
    <source>
        <dbReference type="ARBA" id="ARBA00022676"/>
    </source>
</evidence>
<keyword evidence="3" id="KW-0328">Glycosyltransferase</keyword>
<dbReference type="GO" id="GO:0005886">
    <property type="term" value="C:plasma membrane"/>
    <property type="evidence" value="ECO:0007669"/>
    <property type="project" value="UniProtKB-SubCell"/>
</dbReference>
<dbReference type="GO" id="GO:0016763">
    <property type="term" value="F:pentosyltransferase activity"/>
    <property type="evidence" value="ECO:0007669"/>
    <property type="project" value="TreeGrafter"/>
</dbReference>